<proteinExistence type="predicted"/>
<feature type="transmembrane region" description="Helical" evidence="1">
    <location>
        <begin position="20"/>
        <end position="39"/>
    </location>
</feature>
<organism evidence="3 4">
    <name type="scientific">Ruixingdingia sedimenti</name>
    <dbReference type="NCBI Taxonomy" id="3073604"/>
    <lineage>
        <taxon>Bacteria</taxon>
        <taxon>Pseudomonadati</taxon>
        <taxon>Pseudomonadota</taxon>
        <taxon>Alphaproteobacteria</taxon>
        <taxon>Rhodobacterales</taxon>
        <taxon>Paracoccaceae</taxon>
        <taxon>Ruixingdingia</taxon>
    </lineage>
</organism>
<evidence type="ECO:0000256" key="1">
    <source>
        <dbReference type="SAM" id="Phobius"/>
    </source>
</evidence>
<evidence type="ECO:0000259" key="2">
    <source>
        <dbReference type="Pfam" id="PF07811"/>
    </source>
</evidence>
<comment type="caution">
    <text evidence="3">The sequence shown here is derived from an EMBL/GenBank/DDBJ whole genome shotgun (WGS) entry which is preliminary data.</text>
</comment>
<keyword evidence="4" id="KW-1185">Reference proteome</keyword>
<keyword evidence="1" id="KW-1133">Transmembrane helix</keyword>
<dbReference type="EMBL" id="JAVKPH010000004">
    <property type="protein sequence ID" value="MDR5652048.1"/>
    <property type="molecule type" value="Genomic_DNA"/>
</dbReference>
<sequence>MIRLPRFIRSRFAGDETGAVTVDFVLVFPMLMMVFLASFEAGMLTTRYVMLDRALDLAVRELRLGHIEDPTHAKIKTLICNNTVIMPDCEANLKLELRPVSRTNWDVFDTDPDCTDRTAEVKPPRTFDPGGSNQLMLVRACAIFDPFFPTTPWGLRLKLDRSGGYQMIAASGFVNEPRLGGN</sequence>
<keyword evidence="1" id="KW-0472">Membrane</keyword>
<accession>A0ABU1F608</accession>
<name>A0ABU1F608_9RHOB</name>
<dbReference type="RefSeq" id="WP_310456293.1">
    <property type="nucleotide sequence ID" value="NZ_JAVKPH010000004.1"/>
</dbReference>
<evidence type="ECO:0000313" key="3">
    <source>
        <dbReference type="EMBL" id="MDR5652048.1"/>
    </source>
</evidence>
<gene>
    <name evidence="3" type="ORF">RGD00_05515</name>
</gene>
<keyword evidence="1" id="KW-0812">Transmembrane</keyword>
<dbReference type="Proteomes" id="UP001247754">
    <property type="component" value="Unassembled WGS sequence"/>
</dbReference>
<dbReference type="Pfam" id="PF07811">
    <property type="entry name" value="TadE"/>
    <property type="match status" value="1"/>
</dbReference>
<reference evidence="3 4" key="1">
    <citation type="submission" date="2023-09" db="EMBL/GenBank/DDBJ databases">
        <title>Xinfangfangia sedmenti sp. nov., isolated the sedment.</title>
        <authorList>
            <person name="Xu L."/>
        </authorList>
    </citation>
    <scope>NUCLEOTIDE SEQUENCE [LARGE SCALE GENOMIC DNA]</scope>
    <source>
        <strain evidence="3 4">LG-4</strain>
    </source>
</reference>
<dbReference type="InterPro" id="IPR012495">
    <property type="entry name" value="TadE-like_dom"/>
</dbReference>
<protein>
    <submittedName>
        <fullName evidence="3">Pilus assembly protein</fullName>
    </submittedName>
</protein>
<feature type="domain" description="TadE-like" evidence="2">
    <location>
        <begin position="18"/>
        <end position="60"/>
    </location>
</feature>
<evidence type="ECO:0000313" key="4">
    <source>
        <dbReference type="Proteomes" id="UP001247754"/>
    </source>
</evidence>